<keyword evidence="2" id="KW-0813">Transport</keyword>
<dbReference type="eggNOG" id="COG3235">
    <property type="taxonomic scope" value="Bacteria"/>
</dbReference>
<evidence type="ECO:0000256" key="6">
    <source>
        <dbReference type="ARBA" id="ARBA00023136"/>
    </source>
</evidence>
<dbReference type="AlphaFoldDB" id="E3BKV2"/>
<dbReference type="GO" id="GO:0000041">
    <property type="term" value="P:transition metal ion transport"/>
    <property type="evidence" value="ECO:0007669"/>
    <property type="project" value="InterPro"/>
</dbReference>
<dbReference type="OrthoDB" id="5297929at2"/>
<evidence type="ECO:0000256" key="5">
    <source>
        <dbReference type="ARBA" id="ARBA00022989"/>
    </source>
</evidence>
<keyword evidence="5 7" id="KW-1133">Transmembrane helix</keyword>
<dbReference type="EMBL" id="AEIU01000075">
    <property type="protein sequence ID" value="EFP96296.1"/>
    <property type="molecule type" value="Genomic_DNA"/>
</dbReference>
<protein>
    <recommendedName>
        <fullName evidence="10">Cobalt transport protein CbiM</fullName>
    </recommendedName>
</protein>
<dbReference type="RefSeq" id="WP_009601678.1">
    <property type="nucleotide sequence ID" value="NZ_AEIU01000075.1"/>
</dbReference>
<evidence type="ECO:0000313" key="9">
    <source>
        <dbReference type="Proteomes" id="UP000002943"/>
    </source>
</evidence>
<keyword evidence="3" id="KW-1003">Cell membrane</keyword>
<evidence type="ECO:0000256" key="7">
    <source>
        <dbReference type="SAM" id="Phobius"/>
    </source>
</evidence>
<evidence type="ECO:0000256" key="2">
    <source>
        <dbReference type="ARBA" id="ARBA00022448"/>
    </source>
</evidence>
<keyword evidence="4 7" id="KW-0812">Transmembrane</keyword>
<feature type="transmembrane region" description="Helical" evidence="7">
    <location>
        <begin position="37"/>
        <end position="54"/>
    </location>
</feature>
<evidence type="ECO:0000256" key="4">
    <source>
        <dbReference type="ARBA" id="ARBA00022692"/>
    </source>
</evidence>
<accession>E3BKV2</accession>
<dbReference type="Proteomes" id="UP000002943">
    <property type="component" value="Unassembled WGS sequence"/>
</dbReference>
<name>E3BKV2_9VIBR</name>
<sequence length="220" mass="24887">MSLSELTLLGIVIATMKLVWSDVSSVLLPKLLHCSTFQYITMGSIALLVLLWSVKSGLNDDMSVHFLGLTTLTLMYGWRCAYFISCTSAICLVILGSLPLEALPHFLVISCLIPILLSYLVFAISYHALPRNIFVFIFVAGFFNAALVCIAHLCIKGFWIYCFTDYDWEAIKANYLILIPLLSFPEGLINGMFIAVLTVFKPDLLRVFSDRHYIYDQYRE</sequence>
<evidence type="ECO:0008006" key="10">
    <source>
        <dbReference type="Google" id="ProtNLM"/>
    </source>
</evidence>
<dbReference type="InterPro" id="IPR002751">
    <property type="entry name" value="CbiM/NikMN"/>
</dbReference>
<comment type="subcellular location">
    <subcellularLocation>
        <location evidence="1">Cell membrane</location>
        <topology evidence="1">Multi-pass membrane protein</topology>
    </subcellularLocation>
</comment>
<dbReference type="Gene3D" id="1.10.1760.20">
    <property type="match status" value="1"/>
</dbReference>
<comment type="caution">
    <text evidence="8">The sequence shown here is derived from an EMBL/GenBank/DDBJ whole genome shotgun (WGS) entry which is preliminary data.</text>
</comment>
<dbReference type="STRING" id="796620.VIBC2010_12044"/>
<dbReference type="Pfam" id="PF01891">
    <property type="entry name" value="CbiM"/>
    <property type="match status" value="1"/>
</dbReference>
<evidence type="ECO:0000313" key="8">
    <source>
        <dbReference type="EMBL" id="EFP96296.1"/>
    </source>
</evidence>
<gene>
    <name evidence="8" type="ORF">VIBC2010_12044</name>
</gene>
<feature type="transmembrane region" description="Helical" evidence="7">
    <location>
        <begin position="134"/>
        <end position="161"/>
    </location>
</feature>
<evidence type="ECO:0000256" key="3">
    <source>
        <dbReference type="ARBA" id="ARBA00022475"/>
    </source>
</evidence>
<keyword evidence="9" id="KW-1185">Reference proteome</keyword>
<dbReference type="GO" id="GO:0005886">
    <property type="term" value="C:plasma membrane"/>
    <property type="evidence" value="ECO:0007669"/>
    <property type="project" value="UniProtKB-SubCell"/>
</dbReference>
<keyword evidence="6 7" id="KW-0472">Membrane</keyword>
<feature type="transmembrane region" description="Helical" evidence="7">
    <location>
        <begin position="173"/>
        <end position="200"/>
    </location>
</feature>
<feature type="transmembrane region" description="Helical" evidence="7">
    <location>
        <begin position="102"/>
        <end position="122"/>
    </location>
</feature>
<evidence type="ECO:0000256" key="1">
    <source>
        <dbReference type="ARBA" id="ARBA00004651"/>
    </source>
</evidence>
<reference evidence="8 9" key="1">
    <citation type="journal article" date="2012" name="Int. J. Syst. Evol. Microbiol.">
        <title>Vibrio caribbeanicus sp. nov., isolated from the marine sponge Scleritoderma cyanea.</title>
        <authorList>
            <person name="Hoffmann M."/>
            <person name="Monday S.R."/>
            <person name="Allard M.W."/>
            <person name="Strain E.A."/>
            <person name="Whittaker P."/>
            <person name="Naum M."/>
            <person name="McCarthy P.J."/>
            <person name="Lopez J.V."/>
            <person name="Fischer M."/>
            <person name="Brown E.W."/>
        </authorList>
    </citation>
    <scope>NUCLEOTIDE SEQUENCE [LARGE SCALE GENOMIC DNA]</scope>
    <source>
        <strain evidence="8 9">ATCC BAA-2122</strain>
    </source>
</reference>
<proteinExistence type="predicted"/>
<organism evidence="8 9">
    <name type="scientific">Vibrio caribbeanicus ATCC BAA-2122</name>
    <dbReference type="NCBI Taxonomy" id="796620"/>
    <lineage>
        <taxon>Bacteria</taxon>
        <taxon>Pseudomonadati</taxon>
        <taxon>Pseudomonadota</taxon>
        <taxon>Gammaproteobacteria</taxon>
        <taxon>Vibrionales</taxon>
        <taxon>Vibrionaceae</taxon>
        <taxon>Vibrio</taxon>
    </lineage>
</organism>
<feature type="transmembrane region" description="Helical" evidence="7">
    <location>
        <begin position="66"/>
        <end position="96"/>
    </location>
</feature>